<keyword evidence="4 6" id="KW-1133">Transmembrane helix</keyword>
<dbReference type="InterPro" id="IPR037185">
    <property type="entry name" value="EmrE-like"/>
</dbReference>
<evidence type="ECO:0000313" key="9">
    <source>
        <dbReference type="Proteomes" id="UP000252706"/>
    </source>
</evidence>
<evidence type="ECO:0000259" key="7">
    <source>
        <dbReference type="Pfam" id="PF00892"/>
    </source>
</evidence>
<feature type="transmembrane region" description="Helical" evidence="6">
    <location>
        <begin position="148"/>
        <end position="167"/>
    </location>
</feature>
<dbReference type="InterPro" id="IPR000620">
    <property type="entry name" value="EamA_dom"/>
</dbReference>
<protein>
    <submittedName>
        <fullName evidence="8">EamA/RhaT family transporter</fullName>
    </submittedName>
</protein>
<evidence type="ECO:0000256" key="3">
    <source>
        <dbReference type="ARBA" id="ARBA00022692"/>
    </source>
</evidence>
<name>A0A366WI95_9RHOB</name>
<feature type="transmembrane region" description="Helical" evidence="6">
    <location>
        <begin position="12"/>
        <end position="31"/>
    </location>
</feature>
<feature type="transmembrane region" description="Helical" evidence="6">
    <location>
        <begin position="124"/>
        <end position="142"/>
    </location>
</feature>
<dbReference type="Pfam" id="PF00892">
    <property type="entry name" value="EamA"/>
    <property type="match status" value="2"/>
</dbReference>
<dbReference type="Proteomes" id="UP000252706">
    <property type="component" value="Unassembled WGS sequence"/>
</dbReference>
<evidence type="ECO:0000256" key="4">
    <source>
        <dbReference type="ARBA" id="ARBA00022989"/>
    </source>
</evidence>
<feature type="domain" description="EamA" evidence="7">
    <location>
        <begin position="152"/>
        <end position="293"/>
    </location>
</feature>
<feature type="transmembrane region" description="Helical" evidence="6">
    <location>
        <begin position="70"/>
        <end position="90"/>
    </location>
</feature>
<comment type="similarity">
    <text evidence="2">Belongs to the drug/metabolite transporter (DMT) superfamily. 10 TMS drug/metabolite exporter (DME) (TC 2.A.7.3) family.</text>
</comment>
<dbReference type="PANTHER" id="PTHR22911:SF6">
    <property type="entry name" value="SOLUTE CARRIER FAMILY 35 MEMBER G1"/>
    <property type="match status" value="1"/>
</dbReference>
<evidence type="ECO:0000256" key="2">
    <source>
        <dbReference type="ARBA" id="ARBA00009853"/>
    </source>
</evidence>
<keyword evidence="3 6" id="KW-0812">Transmembrane</keyword>
<comment type="caution">
    <text evidence="8">The sequence shown here is derived from an EMBL/GenBank/DDBJ whole genome shotgun (WGS) entry which is preliminary data.</text>
</comment>
<feature type="domain" description="EamA" evidence="7">
    <location>
        <begin position="12"/>
        <end position="140"/>
    </location>
</feature>
<feature type="transmembrane region" description="Helical" evidence="6">
    <location>
        <begin position="96"/>
        <end position="117"/>
    </location>
</feature>
<feature type="transmembrane region" description="Helical" evidence="6">
    <location>
        <begin position="37"/>
        <end position="58"/>
    </location>
</feature>
<feature type="transmembrane region" description="Helical" evidence="6">
    <location>
        <begin position="179"/>
        <end position="206"/>
    </location>
</feature>
<dbReference type="PANTHER" id="PTHR22911">
    <property type="entry name" value="ACYL-MALONYL CONDENSING ENZYME-RELATED"/>
    <property type="match status" value="1"/>
</dbReference>
<feature type="transmembrane region" description="Helical" evidence="6">
    <location>
        <begin position="281"/>
        <end position="299"/>
    </location>
</feature>
<keyword evidence="5 6" id="KW-0472">Membrane</keyword>
<reference evidence="8 9" key="1">
    <citation type="submission" date="2018-07" db="EMBL/GenBank/DDBJ databases">
        <title>Modular assembly of carbohydrate-degrading microbial communities in the ocean.</title>
        <authorList>
            <person name="Enke T.N."/>
            <person name="Datta M.S."/>
            <person name="Schwartzman J.A."/>
            <person name="Cermak N."/>
            <person name="Schmitz D.A."/>
            <person name="Barrere J."/>
            <person name="Cordero O.X."/>
        </authorList>
    </citation>
    <scope>NUCLEOTIDE SEQUENCE [LARGE SCALE GENOMIC DNA]</scope>
    <source>
        <strain evidence="8 9">C3M10</strain>
    </source>
</reference>
<dbReference type="EMBL" id="QOCE01000054">
    <property type="protein sequence ID" value="RBW49520.1"/>
    <property type="molecule type" value="Genomic_DNA"/>
</dbReference>
<dbReference type="SUPFAM" id="SSF103481">
    <property type="entry name" value="Multidrug resistance efflux transporter EmrE"/>
    <property type="match status" value="2"/>
</dbReference>
<comment type="subcellular location">
    <subcellularLocation>
        <location evidence="1">Membrane</location>
        <topology evidence="1">Multi-pass membrane protein</topology>
    </subcellularLocation>
</comment>
<feature type="transmembrane region" description="Helical" evidence="6">
    <location>
        <begin position="257"/>
        <end position="275"/>
    </location>
</feature>
<evidence type="ECO:0000256" key="5">
    <source>
        <dbReference type="ARBA" id="ARBA00023136"/>
    </source>
</evidence>
<dbReference type="GO" id="GO:0016020">
    <property type="term" value="C:membrane"/>
    <property type="evidence" value="ECO:0007669"/>
    <property type="project" value="UniProtKB-SubCell"/>
</dbReference>
<evidence type="ECO:0000256" key="6">
    <source>
        <dbReference type="SAM" id="Phobius"/>
    </source>
</evidence>
<gene>
    <name evidence="8" type="ORF">DS909_22815</name>
</gene>
<organism evidence="8 9">
    <name type="scientific">Phaeobacter gallaeciensis</name>
    <dbReference type="NCBI Taxonomy" id="60890"/>
    <lineage>
        <taxon>Bacteria</taxon>
        <taxon>Pseudomonadati</taxon>
        <taxon>Pseudomonadota</taxon>
        <taxon>Alphaproteobacteria</taxon>
        <taxon>Rhodobacterales</taxon>
        <taxon>Roseobacteraceae</taxon>
        <taxon>Phaeobacter</taxon>
    </lineage>
</organism>
<dbReference type="OrthoDB" id="7855875at2"/>
<dbReference type="AlphaFoldDB" id="A0A366WI95"/>
<proteinExistence type="inferred from homology"/>
<accession>A0A366WI95</accession>
<sequence>MHTSQKDSPVSAAIFMIAAMAIIGIIDNYIVRLADTIGLWQFHFLRGVMMLPLIVIMSRIGLGRLAPNRGWAVAVRSIALAVGMLFYFSALALMPIAQALAGLFTSPIFILLITTFVQKRRIGPWRIVAVGLGFIGILSVLKPNPQDFDAMVLLPVAGGFFYALGAIATRTLCEGESTVALLGGMMLSLCLLGLIGLLVLAVVPLQSVPGPAGFVTRGWVWPMEDALPWVILQAFGSVIAVFMLVKSYQLGDATYVSVFEYSVMIFGPVFAWIALGQALGVWQIFGIGLIVFAGGIIAIRSGGEGVQLEAKPG</sequence>
<evidence type="ECO:0000313" key="8">
    <source>
        <dbReference type="EMBL" id="RBW49520.1"/>
    </source>
</evidence>
<feature type="transmembrane region" description="Helical" evidence="6">
    <location>
        <begin position="226"/>
        <end position="245"/>
    </location>
</feature>
<dbReference type="RefSeq" id="WP_113825892.1">
    <property type="nucleotide sequence ID" value="NZ_QOCE01000054.1"/>
</dbReference>
<evidence type="ECO:0000256" key="1">
    <source>
        <dbReference type="ARBA" id="ARBA00004141"/>
    </source>
</evidence>